<dbReference type="SUPFAM" id="SSF50974">
    <property type="entry name" value="Nitrous oxide reductase, N-terminal domain"/>
    <property type="match status" value="1"/>
</dbReference>
<reference evidence="4 5" key="1">
    <citation type="submission" date="2012-05" db="EMBL/GenBank/DDBJ databases">
        <title>Finished plasmid 3 of genome of Oscillatoria sp. PCC 7112.</title>
        <authorList>
            <consortium name="US DOE Joint Genome Institute"/>
            <person name="Gugger M."/>
            <person name="Coursin T."/>
            <person name="Rippka R."/>
            <person name="Tandeau De Marsac N."/>
            <person name="Huntemann M."/>
            <person name="Wei C.-L."/>
            <person name="Han J."/>
            <person name="Detter J.C."/>
            <person name="Han C."/>
            <person name="Tapia R."/>
            <person name="Davenport K."/>
            <person name="Daligault H."/>
            <person name="Erkkila T."/>
            <person name="Gu W."/>
            <person name="Munk A.C.C."/>
            <person name="Teshima H."/>
            <person name="Xu Y."/>
            <person name="Chain P."/>
            <person name="Chen A."/>
            <person name="Krypides N."/>
            <person name="Mavromatis K."/>
            <person name="Markowitz V."/>
            <person name="Szeto E."/>
            <person name="Ivanova N."/>
            <person name="Mikhailova N."/>
            <person name="Ovchinnikova G."/>
            <person name="Pagani I."/>
            <person name="Pati A."/>
            <person name="Goodwin L."/>
            <person name="Peters L."/>
            <person name="Pitluck S."/>
            <person name="Woyke T."/>
            <person name="Kerfeld C."/>
        </authorList>
    </citation>
    <scope>NUCLEOTIDE SEQUENCE [LARGE SCALE GENOMIC DNA]</scope>
    <source>
        <strain evidence="4 5">PCC 7112</strain>
        <plasmid evidence="4 5">pOSC7112.03</plasmid>
    </source>
</reference>
<dbReference type="InterPro" id="IPR049522">
    <property type="entry name" value="ART-PolyVal_dom"/>
</dbReference>
<accession>K9VS58</accession>
<feature type="region of interest" description="Disordered" evidence="1">
    <location>
        <begin position="139"/>
        <end position="163"/>
    </location>
</feature>
<evidence type="ECO:0000313" key="5">
    <source>
        <dbReference type="Proteomes" id="UP000010478"/>
    </source>
</evidence>
<dbReference type="Gene3D" id="3.90.175.10">
    <property type="entry name" value="Diphtheria Toxin, domain 1"/>
    <property type="match status" value="1"/>
</dbReference>
<dbReference type="InterPro" id="IPR011045">
    <property type="entry name" value="N2O_reductase_N"/>
</dbReference>
<organism evidence="4 5">
    <name type="scientific">Phormidium nigroviride PCC 7112</name>
    <dbReference type="NCBI Taxonomy" id="179408"/>
    <lineage>
        <taxon>Bacteria</taxon>
        <taxon>Bacillati</taxon>
        <taxon>Cyanobacteriota</taxon>
        <taxon>Cyanophyceae</taxon>
        <taxon>Oscillatoriophycideae</taxon>
        <taxon>Oscillatoriales</taxon>
        <taxon>Oscillatoriaceae</taxon>
        <taxon>Phormidium</taxon>
    </lineage>
</organism>
<dbReference type="InterPro" id="IPR051200">
    <property type="entry name" value="Host-pathogen_enzymatic-act"/>
</dbReference>
<sequence length="2467" mass="264494">MVLDIPVAQITGELETEQLPTKNESIIAVPEADDTVEHNIPVAEITAELETEQFPTKTDSLAPAEFTAGTIKLDITVAFIAKLETDQTPAITVNSLESDSLFSNSNQHIQTDNNSIPALFSTPSETAAVTTQITEAEVETTVAPSTLKSPPEPTSNNYNSNSNPIETVAVLPADSDTEIAPESAEITSGLLASVTEKSALFSDNIADTQPNSTQSTGNFQTNTNPPRNLSITTTANLPIPGTFLVDNQGKVRFDYVFDGGGYEGELGIFSLAGMSAFIPGTPEFIAEASRRVLSNSTDGHIVISDATEGAKFTGAMPFEGDWDSGEYQGIKTFNMTPGDTFAVMLVPNGTVQSSLESSYSGNWFPENRPLFSIATANPNDTAHLLQIADITGTGNTFALEDMSPPNSDRDYNDLIFKISGATGNAPLLDTVINPDREWRNTTLGQQLLAEANPPNSDNNPPVVSPTSARTYTELETTISLENLATDAEGDPLTISVQGPVNGTVIFNPLTNKASFKPATGFSGIASFDFLASDAFGSSTPARVTVNVSDVPLLNLDFVKRNPSLNAGENTELIVLGDFADQKGVVLPDSYLTYTSFNPEVAPIDPTGKVTGLVNGTSILSASRNNLQAVTAVRVGKLPAPTNDAEFNGALAEINGLNVYPKAVTMTAGMGRALLVGIENIIQSPDLKFGSVGTRYFPGNSNLLQVNSDGIITALEEGVTNVTVIHGAAEQVVPVRVSLLAAAGTILGVNGGAVSGSDGSIVMVPPGALAENTAISLTSLSSNALSLQLPDGLQFAGGFNLDLGDESLKLPAQLAIPAPAGLSPGTEILFMRKGSLPDANNIENPTWLIQESGVVDANGIIRTNSPPFPGVLASGEYAMFAWPTALESGVSTLTVGELTELGISQAGKGSLATIARAINLATNFGVQSSFLAASVGLIGIAAVGAQFAATILLLGYLAKYLQSGLKVIAIPQVGLPVVTDAGVELDPEGIPSVTATVNVPTLFPADPFAPPVLQSAEFKLENGDPTVVLTGSNFLNNSNDLGGEFEDLTVSFRVGDKTYPAILMPEKNTDLGENRYKIAVKIPITVPVGESSIVVSRKQKKRFGLGVGDYEIVELESEENIRLAPTCVELALVTERTGDKINVINLKDPLSTVETQTSDKLAVAINIPVGNPNIPSDRPESIAPTNNATRGYVTLRDTGRVSVVDLIALREIDTTPETATVDAISLPSGARPQAIVIDPKDNYAYIADQNRPNIYVLDINPNSATYHTVVQTVNVSSPLGLSQLAISSDGRRLFATGSDNNEQTPNRRIYAVNIDPADKPKAEGSNDRKWQQQIGVIPTASETEGIAATPDPKKMVFTNGFASVLTISNGEQIKLQNDGQGFGVLEIESDDPLNFSAKVSYAPLSLGLANDYFDVNEAVAVTVTPDGKYAFVAGRNSRANIGTREGGNIGIIKDPLGPNPQLVAATRPIPDSLTNNLALSSDGKYLIASYPTTNLGGSSYVFDVQEMIKAIENPGNYKLDARDRGVGTVGFATDTERNATQADFARVPIDDINPLVSIAADYEITGGNWINNFEFSVPDGTKRAPIGIGGNPKGLAIASTKNWLELEGPIGTSESDTNPLTPTFEWDLKGDGEECGLPGFNPDTDVEEVNLYVSVFPQGKGLLPDDRWDGLNSAGDQDYNPNRVLTAQWNNGIWTWDGGTKAGSSEEFTLSNDRMLTAGQEYHWAVEAVTNGGERKVVTNQFKTLLPAPMTGSNTFSSVTVLTRGLESQPNLIDRQFEQMASHLTKENGLVMRYDHATNKWGWLNFDGSTTFSPPSHKLGAPLVLIPGWEQSPEATAFNSGFTEAAADAFFASLVALNQNLVNTLFNSPMHFMGFGQGAAINNEIVQRLGSYFPFGGGTSLVNRDLQMTTIDPHAFDPNESVTSLNSFRDPEVRIWENVTYADNYYQDVPAVDTQAINTPAGRRIAEADWNVHLGGSDGLSRIGFTENSTDGRPHQALTWYAGTANLSGSQLPSRNGERIYRRLGDLELDSSGNPTTPTWYTPDHTDANFTHGEQQAPWEGIGTGWFYSVLGGGSQLRPYDANVSNRVPVTEDNTYTDEIIGNKMRGDYAVPTLFNGNFDASKRFTAQSVPGWSFYNSLSVSDNPNVSQRHLHERDEIDTFLTEEQRILNPGLAGKNYTLKMGGTDGPKEIIHNLFLVPDQNSLHDSLKFDLHVPEDQLGAGRKITVSLRADVAGYEQFTSIGTIDLERVSGINSSGPELDSNIRKIGYGTEGLETFYLNLPEELRGKAALLKFEINDGTVYLDDISFGKKWEPSMTLAEAEEYTKNSYYSGRTLYHGTSPAGASSITNIGVNPGRFTRGFFGEGFYLTNLEERAKDFSSDENGNPTQGPILKIMLNVKNPKVYQDLTEFDERVANYGQETGLQEPERTVRYVEDLKSQGYDAIATRSPEMMLYYIVFDPKQVVVVEE</sequence>
<dbReference type="EMBL" id="CP003617">
    <property type="protein sequence ID" value="AFZ10908.1"/>
    <property type="molecule type" value="Genomic_DNA"/>
</dbReference>
<feature type="domain" description="ART-PolyVal-like" evidence="3">
    <location>
        <begin position="2334"/>
        <end position="2462"/>
    </location>
</feature>
<dbReference type="PATRIC" id="fig|179408.3.peg.8176"/>
<evidence type="ECO:0000256" key="1">
    <source>
        <dbReference type="SAM" id="MobiDB-lite"/>
    </source>
</evidence>
<dbReference type="InterPro" id="IPR025193">
    <property type="entry name" value="DUF4114"/>
</dbReference>
<dbReference type="Gene3D" id="2.60.40.3440">
    <property type="match status" value="1"/>
</dbReference>
<dbReference type="Gene3D" id="2.130.10.10">
    <property type="entry name" value="YVTN repeat-like/Quinoprotein amine dehydrogenase"/>
    <property type="match status" value="1"/>
</dbReference>
<keyword evidence="5" id="KW-1185">Reference proteome</keyword>
<dbReference type="PANTHER" id="PTHR47197">
    <property type="entry name" value="PROTEIN NIRF"/>
    <property type="match status" value="1"/>
</dbReference>
<name>K9VS58_9CYAN</name>
<geneLocation type="plasmid" evidence="4 5">
    <name>pOSC7112.03</name>
</geneLocation>
<dbReference type="Pfam" id="PF18760">
    <property type="entry name" value="ART-PolyVal"/>
    <property type="match status" value="1"/>
</dbReference>
<keyword evidence="4" id="KW-0614">Plasmid</keyword>
<dbReference type="HOGENOM" id="CLU_000375_0_0_3"/>
<dbReference type="PANTHER" id="PTHR47197:SF3">
    <property type="entry name" value="DIHYDRO-HEME D1 DEHYDROGENASE"/>
    <property type="match status" value="1"/>
</dbReference>
<dbReference type="KEGG" id="oni:Osc7112_6823"/>
<feature type="compositionally biased region" description="Low complexity" evidence="1">
    <location>
        <begin position="154"/>
        <end position="163"/>
    </location>
</feature>
<proteinExistence type="predicted"/>
<dbReference type="Proteomes" id="UP000010478">
    <property type="component" value="Plasmid pOSC7112.03"/>
</dbReference>
<feature type="domain" description="DUF4114" evidence="2">
    <location>
        <begin position="335"/>
        <end position="420"/>
    </location>
</feature>
<evidence type="ECO:0000259" key="2">
    <source>
        <dbReference type="Pfam" id="PF13448"/>
    </source>
</evidence>
<gene>
    <name evidence="4" type="ORF">Osc7112_6823</name>
</gene>
<dbReference type="Pfam" id="PF17963">
    <property type="entry name" value="Big_9"/>
    <property type="match status" value="1"/>
</dbReference>
<dbReference type="InterPro" id="IPR015943">
    <property type="entry name" value="WD40/YVTN_repeat-like_dom_sf"/>
</dbReference>
<dbReference type="Gene3D" id="2.60.40.1080">
    <property type="match status" value="1"/>
</dbReference>
<evidence type="ECO:0000313" key="4">
    <source>
        <dbReference type="EMBL" id="AFZ10908.1"/>
    </source>
</evidence>
<protein>
    <submittedName>
        <fullName evidence="4">Ig domain protein group 2 domain protein</fullName>
    </submittedName>
</protein>
<evidence type="ECO:0000259" key="3">
    <source>
        <dbReference type="Pfam" id="PF18760"/>
    </source>
</evidence>
<dbReference type="RefSeq" id="WP_015179870.1">
    <property type="nucleotide sequence ID" value="NC_019731.1"/>
</dbReference>
<dbReference type="Pfam" id="PF13448">
    <property type="entry name" value="DUF4114"/>
    <property type="match status" value="1"/>
</dbReference>